<keyword evidence="1" id="KW-0479">Metal-binding</keyword>
<keyword evidence="2" id="KW-0677">Repeat</keyword>
<proteinExistence type="predicted"/>
<dbReference type="EMBL" id="AGNK02001394">
    <property type="status" value="NOT_ANNOTATED_CDS"/>
    <property type="molecule type" value="Genomic_DNA"/>
</dbReference>
<dbReference type="EnsemblPlants" id="KQL12745">
    <property type="protein sequence ID" value="KQL12745"/>
    <property type="gene ID" value="SETIT_025101mg"/>
</dbReference>
<evidence type="ECO:0000256" key="4">
    <source>
        <dbReference type="SAM" id="MobiDB-lite"/>
    </source>
</evidence>
<dbReference type="InterPro" id="IPR002048">
    <property type="entry name" value="EF_hand_dom"/>
</dbReference>
<dbReference type="Gene3D" id="1.10.238.10">
    <property type="entry name" value="EF-hand"/>
    <property type="match status" value="3"/>
</dbReference>
<dbReference type="OMA" id="FEADVDH"/>
<dbReference type="Pfam" id="PF13499">
    <property type="entry name" value="EF-hand_7"/>
    <property type="match status" value="1"/>
</dbReference>
<dbReference type="GO" id="GO:0005783">
    <property type="term" value="C:endoplasmic reticulum"/>
    <property type="evidence" value="ECO:0000318"/>
    <property type="project" value="GO_Central"/>
</dbReference>
<feature type="compositionally biased region" description="Polar residues" evidence="4">
    <location>
        <begin position="54"/>
        <end position="68"/>
    </location>
</feature>
<evidence type="ECO:0000256" key="5">
    <source>
        <dbReference type="SAM" id="SignalP"/>
    </source>
</evidence>
<dbReference type="SMART" id="SM00054">
    <property type="entry name" value="EFh"/>
    <property type="match status" value="4"/>
</dbReference>
<accession>K3ZEV3</accession>
<dbReference type="Gramene" id="KQL12745">
    <property type="protein sequence ID" value="KQL12745"/>
    <property type="gene ID" value="SETIT_025101mg"/>
</dbReference>
<dbReference type="GO" id="GO:0005509">
    <property type="term" value="F:calcium ion binding"/>
    <property type="evidence" value="ECO:0000318"/>
    <property type="project" value="GO_Central"/>
</dbReference>
<keyword evidence="3" id="KW-0106">Calcium</keyword>
<dbReference type="PANTHER" id="PTHR10827">
    <property type="entry name" value="RETICULOCALBIN"/>
    <property type="match status" value="1"/>
</dbReference>
<evidence type="ECO:0000256" key="2">
    <source>
        <dbReference type="ARBA" id="ARBA00022737"/>
    </source>
</evidence>
<evidence type="ECO:0000256" key="1">
    <source>
        <dbReference type="ARBA" id="ARBA00022723"/>
    </source>
</evidence>
<name>K3ZEV3_SETIT</name>
<dbReference type="AlphaFoldDB" id="K3ZEV3"/>
<organism evidence="7 8">
    <name type="scientific">Setaria italica</name>
    <name type="common">Foxtail millet</name>
    <name type="synonym">Panicum italicum</name>
    <dbReference type="NCBI Taxonomy" id="4555"/>
    <lineage>
        <taxon>Eukaryota</taxon>
        <taxon>Viridiplantae</taxon>
        <taxon>Streptophyta</taxon>
        <taxon>Embryophyta</taxon>
        <taxon>Tracheophyta</taxon>
        <taxon>Spermatophyta</taxon>
        <taxon>Magnoliopsida</taxon>
        <taxon>Liliopsida</taxon>
        <taxon>Poales</taxon>
        <taxon>Poaceae</taxon>
        <taxon>PACMAD clade</taxon>
        <taxon>Panicoideae</taxon>
        <taxon>Panicodae</taxon>
        <taxon>Paniceae</taxon>
        <taxon>Cenchrinae</taxon>
        <taxon>Setaria</taxon>
    </lineage>
</organism>
<dbReference type="InterPro" id="IPR018247">
    <property type="entry name" value="EF_Hand_1_Ca_BS"/>
</dbReference>
<feature type="signal peptide" evidence="5">
    <location>
        <begin position="1"/>
        <end position="25"/>
    </location>
</feature>
<feature type="region of interest" description="Disordered" evidence="4">
    <location>
        <begin position="37"/>
        <end position="74"/>
    </location>
</feature>
<reference evidence="8" key="1">
    <citation type="journal article" date="2012" name="Nat. Biotechnol.">
        <title>Reference genome sequence of the model plant Setaria.</title>
        <authorList>
            <person name="Bennetzen J.L."/>
            <person name="Schmutz J."/>
            <person name="Wang H."/>
            <person name="Percifield R."/>
            <person name="Hawkins J."/>
            <person name="Pontaroli A.C."/>
            <person name="Estep M."/>
            <person name="Feng L."/>
            <person name="Vaughn J.N."/>
            <person name="Grimwood J."/>
            <person name="Jenkins J."/>
            <person name="Barry K."/>
            <person name="Lindquist E."/>
            <person name="Hellsten U."/>
            <person name="Deshpande S."/>
            <person name="Wang X."/>
            <person name="Wu X."/>
            <person name="Mitros T."/>
            <person name="Triplett J."/>
            <person name="Yang X."/>
            <person name="Ye C.Y."/>
            <person name="Mauro-Herrera M."/>
            <person name="Wang L."/>
            <person name="Li P."/>
            <person name="Sharma M."/>
            <person name="Sharma R."/>
            <person name="Ronald P.C."/>
            <person name="Panaud O."/>
            <person name="Kellogg E.A."/>
            <person name="Brutnell T.P."/>
            <person name="Doust A.N."/>
            <person name="Tuskan G.A."/>
            <person name="Rokhsar D."/>
            <person name="Devos K.M."/>
        </authorList>
    </citation>
    <scope>NUCLEOTIDE SEQUENCE [LARGE SCALE GENOMIC DNA]</scope>
    <source>
        <strain evidence="8">cv. Yugu1</strain>
    </source>
</reference>
<evidence type="ECO:0000313" key="7">
    <source>
        <dbReference type="EnsemblPlants" id="KQL12745"/>
    </source>
</evidence>
<evidence type="ECO:0000256" key="3">
    <source>
        <dbReference type="ARBA" id="ARBA00022837"/>
    </source>
</evidence>
<dbReference type="InParanoid" id="K3ZEV3"/>
<evidence type="ECO:0000313" key="8">
    <source>
        <dbReference type="Proteomes" id="UP000004995"/>
    </source>
</evidence>
<keyword evidence="5" id="KW-0732">Signal</keyword>
<dbReference type="PANTHER" id="PTHR10827:SF98">
    <property type="entry name" value="45 KDA CALCIUM-BINDING PROTEIN"/>
    <property type="match status" value="1"/>
</dbReference>
<feature type="domain" description="EF-hand" evidence="6">
    <location>
        <begin position="186"/>
        <end position="212"/>
    </location>
</feature>
<dbReference type="PROSITE" id="PS00018">
    <property type="entry name" value="EF_HAND_1"/>
    <property type="match status" value="4"/>
</dbReference>
<reference evidence="7" key="2">
    <citation type="submission" date="2018-08" db="UniProtKB">
        <authorList>
            <consortium name="EnsemblPlants"/>
        </authorList>
    </citation>
    <scope>IDENTIFICATION</scope>
    <source>
        <strain evidence="7">Yugu1</strain>
    </source>
</reference>
<feature type="chain" id="PRO_5010127748" description="EF-hand domain-containing protein" evidence="5">
    <location>
        <begin position="26"/>
        <end position="366"/>
    </location>
</feature>
<dbReference type="Pfam" id="PF13202">
    <property type="entry name" value="EF-hand_5"/>
    <property type="match status" value="1"/>
</dbReference>
<keyword evidence="8" id="KW-1185">Reference proteome</keyword>
<dbReference type="HOGENOM" id="CLU_038312_0_0_1"/>
<dbReference type="eggNOG" id="KOG4223">
    <property type="taxonomic scope" value="Eukaryota"/>
</dbReference>
<dbReference type="Proteomes" id="UP000004995">
    <property type="component" value="Unassembled WGS sequence"/>
</dbReference>
<dbReference type="FunCoup" id="K3ZEV3">
    <property type="interactions" value="1054"/>
</dbReference>
<sequence>MAGSAAAVFLSSVIALLCLYHLLLPVPDPAAGPVGALRRAHRRAGRHQHHHVSSLESSNTTPLGSSSGEHPGLPDIETFRDALDRLPADWSGFDAELGPLGRYFGPAAPLGVRERLVYLFAILDRSPRDGGVSLAELEAWLRRHAAARLEAATRREMAKHDRNGDGAVALSEYREPGKPWGWLHKFATADGDGDGSLNAAELNDFLHPEDSSHETMQLWLLKDKLSFAVNFVWLGNSEMDHDGDRRLSLEEFVHLSHALDHISIAHHLGDHGLARAQAEKKFQDLDADMDNYLTVEEARPVIQSLLTGEFSYATSQAKLLMKADSDGDGKLSLDEMLNDYTSFYNIVYMDDHYDSEEVDGDYRDEL</sequence>
<dbReference type="InterPro" id="IPR011992">
    <property type="entry name" value="EF-hand-dom_pair"/>
</dbReference>
<evidence type="ECO:0000259" key="6">
    <source>
        <dbReference type="PROSITE" id="PS50222"/>
    </source>
</evidence>
<feature type="compositionally biased region" description="Basic residues" evidence="4">
    <location>
        <begin position="38"/>
        <end position="52"/>
    </location>
</feature>
<dbReference type="PROSITE" id="PS50222">
    <property type="entry name" value="EF_HAND_2"/>
    <property type="match status" value="2"/>
</dbReference>
<dbReference type="SUPFAM" id="SSF47473">
    <property type="entry name" value="EF-hand"/>
    <property type="match status" value="2"/>
</dbReference>
<feature type="domain" description="EF-hand" evidence="6">
    <location>
        <begin position="273"/>
        <end position="308"/>
    </location>
</feature>
<protein>
    <recommendedName>
        <fullName evidence="6">EF-hand domain-containing protein</fullName>
    </recommendedName>
</protein>